<comment type="function">
    <text evidence="9">Acts as an acyl-protein thioesterase that hydrolyzes fatty acids from acylated residues in proteins. Regulates the mitochondrial S-depalmitoylation of the nucleophilic active site residue of peroxiredoxin-5/PRDX5, a key antioxidant protein, therefore modulating mitochondrial antioxidant ability. Also catalyzes the deglucuronidation of mycophenolic acid acyl-glucuronide, an active metabolite of the immunosuppressant drug mycophenolate.</text>
</comment>
<evidence type="ECO:0000256" key="10">
    <source>
        <dbReference type="ARBA" id="ARBA00047409"/>
    </source>
</evidence>
<proteinExistence type="predicted"/>
<dbReference type="InterPro" id="IPR029058">
    <property type="entry name" value="AB_hydrolase_fold"/>
</dbReference>
<feature type="domain" description="AB hydrolase-1" evidence="12">
    <location>
        <begin position="47"/>
        <end position="238"/>
    </location>
</feature>
<evidence type="ECO:0000256" key="3">
    <source>
        <dbReference type="ARBA" id="ARBA00022946"/>
    </source>
</evidence>
<evidence type="ECO:0000256" key="2">
    <source>
        <dbReference type="ARBA" id="ARBA00022801"/>
    </source>
</evidence>
<name>A0ABV3QZ15_9HYPH</name>
<accession>A0ABV3QZ15</accession>
<gene>
    <name evidence="13" type="ORF">ABUE31_09940</name>
</gene>
<evidence type="ECO:0000256" key="7">
    <source>
        <dbReference type="ARBA" id="ARBA00042645"/>
    </source>
</evidence>
<dbReference type="PANTHER" id="PTHR16138">
    <property type="entry name" value="MYCOPHENOLIC ACID ACYL-GLUCURONIDE ESTERASE, MITOCHONDRIAL"/>
    <property type="match status" value="1"/>
</dbReference>
<dbReference type="GO" id="GO:0016787">
    <property type="term" value="F:hydrolase activity"/>
    <property type="evidence" value="ECO:0007669"/>
    <property type="project" value="UniProtKB-KW"/>
</dbReference>
<comment type="caution">
    <text evidence="13">The sequence shown here is derived from an EMBL/GenBank/DDBJ whole genome shotgun (WGS) entry which is preliminary data.</text>
</comment>
<keyword evidence="14" id="KW-1185">Reference proteome</keyword>
<dbReference type="SUPFAM" id="SSF53474">
    <property type="entry name" value="alpha/beta-Hydrolases"/>
    <property type="match status" value="1"/>
</dbReference>
<evidence type="ECO:0000256" key="8">
    <source>
        <dbReference type="ARBA" id="ARBA00042704"/>
    </source>
</evidence>
<evidence type="ECO:0000256" key="9">
    <source>
        <dbReference type="ARBA" id="ARBA00046047"/>
    </source>
</evidence>
<evidence type="ECO:0000256" key="11">
    <source>
        <dbReference type="ARBA" id="ARBA00047972"/>
    </source>
</evidence>
<dbReference type="EC" id="3.1.2.22" evidence="1"/>
<organism evidence="13 14">
    <name type="scientific">Mesorhizobium marinum</name>
    <dbReference type="NCBI Taxonomy" id="3228790"/>
    <lineage>
        <taxon>Bacteria</taxon>
        <taxon>Pseudomonadati</taxon>
        <taxon>Pseudomonadota</taxon>
        <taxon>Alphaproteobacteria</taxon>
        <taxon>Hyphomicrobiales</taxon>
        <taxon>Phyllobacteriaceae</taxon>
        <taxon>Mesorhizobium</taxon>
    </lineage>
</organism>
<protein>
    <recommendedName>
        <fullName evidence="5">Palmitoyl-protein thioesterase ABHD10, mitochondrial</fullName>
        <ecNumber evidence="4">3.1.1.93</ecNumber>
        <ecNumber evidence="1">3.1.2.22</ecNumber>
    </recommendedName>
    <alternativeName>
        <fullName evidence="7">Acyl-protein thioesterase ABHD10</fullName>
    </alternativeName>
    <alternativeName>
        <fullName evidence="8">Alpha/beta hydrolase domain-containing protein 10</fullName>
    </alternativeName>
    <alternativeName>
        <fullName evidence="6">Mycophenolic acid acyl-glucuronide esterase, mitochondrial</fullName>
    </alternativeName>
</protein>
<dbReference type="RefSeq" id="WP_367723378.1">
    <property type="nucleotide sequence ID" value="NZ_JBFOCI010000002.1"/>
</dbReference>
<evidence type="ECO:0000259" key="12">
    <source>
        <dbReference type="Pfam" id="PF12697"/>
    </source>
</evidence>
<dbReference type="Pfam" id="PF12697">
    <property type="entry name" value="Abhydrolase_6"/>
    <property type="match status" value="1"/>
</dbReference>
<sequence>MAEPQFLEVGKTPIAYRRREGRAPGLVWLGGYRSDMLGTKAETLSDWAAAAGHAFLRFDYSGHGESGGAFVDGTISTWLGESLAAFRQLTEGPQVLVGSSMGGWIALRLVQELRKAGEGGRVAGMVLLAPAPDFTAELIEPALTRKQTRELAERGYFEEKSAYSPEPNIYTSALIEDGRANRVMTGPIDTHCPVHVLQGMADPDVPHTHALKLVSLLPADDVTLSLIPDGDHRLSRPQDLELLVRAVEGVIAQSGAHAP</sequence>
<dbReference type="InterPro" id="IPR000073">
    <property type="entry name" value="AB_hydrolase_1"/>
</dbReference>
<dbReference type="EMBL" id="JBFOCI010000002">
    <property type="protein sequence ID" value="MEW9806304.1"/>
    <property type="molecule type" value="Genomic_DNA"/>
</dbReference>
<evidence type="ECO:0000256" key="6">
    <source>
        <dbReference type="ARBA" id="ARBA00041520"/>
    </source>
</evidence>
<dbReference type="Gene3D" id="3.40.50.1820">
    <property type="entry name" value="alpha/beta hydrolase"/>
    <property type="match status" value="1"/>
</dbReference>
<dbReference type="EC" id="3.1.1.93" evidence="4"/>
<evidence type="ECO:0000256" key="5">
    <source>
        <dbReference type="ARBA" id="ARBA00039314"/>
    </source>
</evidence>
<comment type="catalytic activity">
    <reaction evidence="10">
        <text>S-hexadecanoyl-L-cysteinyl-[protein] + H2O = L-cysteinyl-[protein] + hexadecanoate + H(+)</text>
        <dbReference type="Rhea" id="RHEA:19233"/>
        <dbReference type="Rhea" id="RHEA-COMP:10131"/>
        <dbReference type="Rhea" id="RHEA-COMP:11032"/>
        <dbReference type="ChEBI" id="CHEBI:7896"/>
        <dbReference type="ChEBI" id="CHEBI:15377"/>
        <dbReference type="ChEBI" id="CHEBI:15378"/>
        <dbReference type="ChEBI" id="CHEBI:29950"/>
        <dbReference type="ChEBI" id="CHEBI:74151"/>
        <dbReference type="EC" id="3.1.2.22"/>
    </reaction>
    <physiologicalReaction direction="left-to-right" evidence="10">
        <dbReference type="Rhea" id="RHEA:19234"/>
    </physiologicalReaction>
</comment>
<reference evidence="13 14" key="1">
    <citation type="submission" date="2024-06" db="EMBL/GenBank/DDBJ databases">
        <authorList>
            <person name="Tuo L."/>
        </authorList>
    </citation>
    <scope>NUCLEOTIDE SEQUENCE [LARGE SCALE GENOMIC DNA]</scope>
    <source>
        <strain evidence="13 14">ZMM04-5</strain>
    </source>
</reference>
<evidence type="ECO:0000313" key="14">
    <source>
        <dbReference type="Proteomes" id="UP001556196"/>
    </source>
</evidence>
<keyword evidence="2 13" id="KW-0378">Hydrolase</keyword>
<evidence type="ECO:0000313" key="13">
    <source>
        <dbReference type="EMBL" id="MEW9806304.1"/>
    </source>
</evidence>
<dbReference type="InterPro" id="IPR052382">
    <property type="entry name" value="ABHD10_acyl-thioesterase"/>
</dbReference>
<dbReference type="PANTHER" id="PTHR16138:SF7">
    <property type="entry name" value="PALMITOYL-PROTEIN THIOESTERASE ABHD10, MITOCHONDRIAL"/>
    <property type="match status" value="1"/>
</dbReference>
<evidence type="ECO:0000256" key="1">
    <source>
        <dbReference type="ARBA" id="ARBA00012423"/>
    </source>
</evidence>
<dbReference type="Proteomes" id="UP001556196">
    <property type="component" value="Unassembled WGS sequence"/>
</dbReference>
<evidence type="ECO:0000256" key="4">
    <source>
        <dbReference type="ARBA" id="ARBA00039132"/>
    </source>
</evidence>
<comment type="catalytic activity">
    <reaction evidence="11">
        <text>mycophenolic acid O-acyl-beta-D-glucuronide + H2O = mycophenolate + D-glucuronate + H(+)</text>
        <dbReference type="Rhea" id="RHEA:34179"/>
        <dbReference type="ChEBI" id="CHEBI:15377"/>
        <dbReference type="ChEBI" id="CHEBI:15378"/>
        <dbReference type="ChEBI" id="CHEBI:58720"/>
        <dbReference type="ChEBI" id="CHEBI:62932"/>
        <dbReference type="ChEBI" id="CHEBI:66982"/>
        <dbReference type="EC" id="3.1.1.93"/>
    </reaction>
    <physiologicalReaction direction="left-to-right" evidence="11">
        <dbReference type="Rhea" id="RHEA:34180"/>
    </physiologicalReaction>
</comment>
<keyword evidence="3" id="KW-0809">Transit peptide</keyword>